<protein>
    <submittedName>
        <fullName evidence="1">Uncharacterized protein</fullName>
    </submittedName>
</protein>
<feature type="non-terminal residue" evidence="1">
    <location>
        <position position="1"/>
    </location>
</feature>
<name>K0THA7_THAOC</name>
<accession>K0THA7</accession>
<comment type="caution">
    <text evidence="1">The sequence shown here is derived from an EMBL/GenBank/DDBJ whole genome shotgun (WGS) entry which is preliminary data.</text>
</comment>
<keyword evidence="2" id="KW-1185">Reference proteome</keyword>
<evidence type="ECO:0000313" key="2">
    <source>
        <dbReference type="Proteomes" id="UP000266841"/>
    </source>
</evidence>
<gene>
    <name evidence="1" type="ORF">THAOC_01847</name>
</gene>
<proteinExistence type="predicted"/>
<organism evidence="1 2">
    <name type="scientific">Thalassiosira oceanica</name>
    <name type="common">Marine diatom</name>
    <dbReference type="NCBI Taxonomy" id="159749"/>
    <lineage>
        <taxon>Eukaryota</taxon>
        <taxon>Sar</taxon>
        <taxon>Stramenopiles</taxon>
        <taxon>Ochrophyta</taxon>
        <taxon>Bacillariophyta</taxon>
        <taxon>Coscinodiscophyceae</taxon>
        <taxon>Thalassiosirophycidae</taxon>
        <taxon>Thalassiosirales</taxon>
        <taxon>Thalassiosiraceae</taxon>
        <taxon>Thalassiosira</taxon>
    </lineage>
</organism>
<sequence length="86" mass="8981">IAAIGSILKDPEDNRPVKGGMTDALAAALAAPAQHGTDIGENVDAQAEPDCDDVLEHTSHDATLQELLESGAIDEALHTLSRLKQL</sequence>
<reference evidence="1 2" key="1">
    <citation type="journal article" date="2012" name="Genome Biol.">
        <title>Genome and low-iron response of an oceanic diatom adapted to chronic iron limitation.</title>
        <authorList>
            <person name="Lommer M."/>
            <person name="Specht M."/>
            <person name="Roy A.S."/>
            <person name="Kraemer L."/>
            <person name="Andreson R."/>
            <person name="Gutowska M.A."/>
            <person name="Wolf J."/>
            <person name="Bergner S.V."/>
            <person name="Schilhabel M.B."/>
            <person name="Klostermeier U.C."/>
            <person name="Beiko R.G."/>
            <person name="Rosenstiel P."/>
            <person name="Hippler M."/>
            <person name="Laroche J."/>
        </authorList>
    </citation>
    <scope>NUCLEOTIDE SEQUENCE [LARGE SCALE GENOMIC DNA]</scope>
    <source>
        <strain evidence="1 2">CCMP1005</strain>
    </source>
</reference>
<dbReference type="OrthoDB" id="203830at2759"/>
<dbReference type="Proteomes" id="UP000266841">
    <property type="component" value="Unassembled WGS sequence"/>
</dbReference>
<dbReference type="EMBL" id="AGNL01002214">
    <property type="protein sequence ID" value="EJK76394.1"/>
    <property type="molecule type" value="Genomic_DNA"/>
</dbReference>
<dbReference type="AlphaFoldDB" id="K0THA7"/>
<evidence type="ECO:0000313" key="1">
    <source>
        <dbReference type="EMBL" id="EJK76394.1"/>
    </source>
</evidence>